<evidence type="ECO:0000313" key="2">
    <source>
        <dbReference type="EMBL" id="KAF6145026.1"/>
    </source>
</evidence>
<reference evidence="2 3" key="1">
    <citation type="journal article" date="2020" name="IScience">
        <title>Genome Sequencing of the Endangered Kingdonia uniflora (Circaeasteraceae, Ranunculales) Reveals Potential Mechanisms of Evolutionary Specialization.</title>
        <authorList>
            <person name="Sun Y."/>
            <person name="Deng T."/>
            <person name="Zhang A."/>
            <person name="Moore M.J."/>
            <person name="Landis J.B."/>
            <person name="Lin N."/>
            <person name="Zhang H."/>
            <person name="Zhang X."/>
            <person name="Huang J."/>
            <person name="Zhang X."/>
            <person name="Sun H."/>
            <person name="Wang H."/>
        </authorList>
    </citation>
    <scope>NUCLEOTIDE SEQUENCE [LARGE SCALE GENOMIC DNA]</scope>
    <source>
        <strain evidence="2">TB1705</strain>
        <tissue evidence="2">Leaf</tissue>
    </source>
</reference>
<dbReference type="PANTHER" id="PTHR35128">
    <property type="entry name" value="SECRETION-REGULATING GUANINE NUCLEOTIDE EXCHANGE FACTOR"/>
    <property type="match status" value="1"/>
</dbReference>
<name>A0A7J7LQU7_9MAGN</name>
<dbReference type="AlphaFoldDB" id="A0A7J7LQU7"/>
<keyword evidence="3" id="KW-1185">Reference proteome</keyword>
<gene>
    <name evidence="2" type="ORF">GIB67_013377</name>
</gene>
<sequence>MLRHGVRHSKQWHGLKKCQMLSVMTLMIMILMALILLFSNKREHTNTMYSVPELKWKSFPSSVELLPTVEFKNGTEVIWQIPVSPKAVIFLAHGCSGRAINFWDRSSSCPNCVGLPEERLIVLHALARKFAVLTISSTGRCWSLGDERLLVKDIIKWWVEKNKLEKLPLMALGASSGGYFVSKLATDMIFNGVTLMIAEGVFGRMNVPDSYPPTLFVHMPKDRTRMRLISENMKALRQKGIHVAEIKCSEFPLTPNLLCRVPGLSQSVSQGLFELFHEKGFIDQNAYMRNDGRATHWKEALKERKTLLSETNELIPHIQEELNLAFAFHEMTSLQSKEIFSWFESLMK</sequence>
<organism evidence="2 3">
    <name type="scientific">Kingdonia uniflora</name>
    <dbReference type="NCBI Taxonomy" id="39325"/>
    <lineage>
        <taxon>Eukaryota</taxon>
        <taxon>Viridiplantae</taxon>
        <taxon>Streptophyta</taxon>
        <taxon>Embryophyta</taxon>
        <taxon>Tracheophyta</taxon>
        <taxon>Spermatophyta</taxon>
        <taxon>Magnoliopsida</taxon>
        <taxon>Ranunculales</taxon>
        <taxon>Circaeasteraceae</taxon>
        <taxon>Kingdonia</taxon>
    </lineage>
</organism>
<feature type="transmembrane region" description="Helical" evidence="1">
    <location>
        <begin position="21"/>
        <end position="39"/>
    </location>
</feature>
<evidence type="ECO:0000256" key="1">
    <source>
        <dbReference type="SAM" id="Phobius"/>
    </source>
</evidence>
<dbReference type="SUPFAM" id="SSF53474">
    <property type="entry name" value="alpha/beta-Hydrolases"/>
    <property type="match status" value="1"/>
</dbReference>
<dbReference type="InterPro" id="IPR029058">
    <property type="entry name" value="AB_hydrolase_fold"/>
</dbReference>
<protein>
    <submittedName>
        <fullName evidence="2">Uncharacterized protein</fullName>
    </submittedName>
</protein>
<dbReference type="PANTHER" id="PTHR35128:SF1">
    <property type="entry name" value="SECRETION-REGULATING GUANINE NUCLEOTIDE EXCHANGE FACTOR"/>
    <property type="match status" value="1"/>
</dbReference>
<accession>A0A7J7LQU7</accession>
<comment type="caution">
    <text evidence="2">The sequence shown here is derived from an EMBL/GenBank/DDBJ whole genome shotgun (WGS) entry which is preliminary data.</text>
</comment>
<dbReference type="OrthoDB" id="10022521at2759"/>
<evidence type="ECO:0000313" key="3">
    <source>
        <dbReference type="Proteomes" id="UP000541444"/>
    </source>
</evidence>
<proteinExistence type="predicted"/>
<keyword evidence="1" id="KW-0812">Transmembrane</keyword>
<keyword evidence="1" id="KW-0472">Membrane</keyword>
<dbReference type="Proteomes" id="UP000541444">
    <property type="component" value="Unassembled WGS sequence"/>
</dbReference>
<dbReference type="EMBL" id="JACGCM010002086">
    <property type="protein sequence ID" value="KAF6145026.1"/>
    <property type="molecule type" value="Genomic_DNA"/>
</dbReference>
<keyword evidence="1" id="KW-1133">Transmembrane helix</keyword>
<dbReference type="Gene3D" id="3.40.50.1820">
    <property type="entry name" value="alpha/beta hydrolase"/>
    <property type="match status" value="1"/>
</dbReference>